<accession>A0A8J2MTZ7</accession>
<name>A0A8J2MTZ7_COTCN</name>
<dbReference type="Proteomes" id="UP000786811">
    <property type="component" value="Unassembled WGS sequence"/>
</dbReference>
<evidence type="ECO:0008006" key="3">
    <source>
        <dbReference type="Google" id="ProtNLM"/>
    </source>
</evidence>
<evidence type="ECO:0000313" key="1">
    <source>
        <dbReference type="EMBL" id="CAG5109328.1"/>
    </source>
</evidence>
<feature type="non-terminal residue" evidence="1">
    <location>
        <position position="1"/>
    </location>
</feature>
<dbReference type="OrthoDB" id="7697944at2759"/>
<feature type="non-terminal residue" evidence="1">
    <location>
        <position position="87"/>
    </location>
</feature>
<gene>
    <name evidence="1" type="ORF">HICCMSTLAB_LOCUS13964</name>
</gene>
<keyword evidence="2" id="KW-1185">Reference proteome</keyword>
<comment type="caution">
    <text evidence="1">The sequence shown here is derived from an EMBL/GenBank/DDBJ whole genome shotgun (WGS) entry which is preliminary data.</text>
</comment>
<evidence type="ECO:0000313" key="2">
    <source>
        <dbReference type="Proteomes" id="UP000786811"/>
    </source>
</evidence>
<organism evidence="1 2">
    <name type="scientific">Cotesia congregata</name>
    <name type="common">Parasitoid wasp</name>
    <name type="synonym">Apanteles congregatus</name>
    <dbReference type="NCBI Taxonomy" id="51543"/>
    <lineage>
        <taxon>Eukaryota</taxon>
        <taxon>Metazoa</taxon>
        <taxon>Ecdysozoa</taxon>
        <taxon>Arthropoda</taxon>
        <taxon>Hexapoda</taxon>
        <taxon>Insecta</taxon>
        <taxon>Pterygota</taxon>
        <taxon>Neoptera</taxon>
        <taxon>Endopterygota</taxon>
        <taxon>Hymenoptera</taxon>
        <taxon>Apocrita</taxon>
        <taxon>Ichneumonoidea</taxon>
        <taxon>Braconidae</taxon>
        <taxon>Microgastrinae</taxon>
        <taxon>Cotesia</taxon>
    </lineage>
</organism>
<sequence length="87" mass="10281">CTDNVLLLQLTLQLQFRFSDTTAYILFIDFRRAFDYVLQDKLYMNTKYIRFFKSFYDKVVVCIKKDSQYSEPIEITAGVLKGEILSS</sequence>
<dbReference type="EMBL" id="CAJNRD030001124">
    <property type="protein sequence ID" value="CAG5109328.1"/>
    <property type="molecule type" value="Genomic_DNA"/>
</dbReference>
<protein>
    <recommendedName>
        <fullName evidence="3">Reverse transcriptase domain-containing protein</fullName>
    </recommendedName>
</protein>
<dbReference type="AlphaFoldDB" id="A0A8J2MTZ7"/>
<reference evidence="1" key="1">
    <citation type="submission" date="2021-04" db="EMBL/GenBank/DDBJ databases">
        <authorList>
            <person name="Chebbi M.A.C M."/>
        </authorList>
    </citation>
    <scope>NUCLEOTIDE SEQUENCE</scope>
</reference>
<proteinExistence type="predicted"/>